<keyword evidence="8 13" id="KW-1133">Transmembrane helix</keyword>
<dbReference type="NCBIfam" id="TIGR02970">
    <property type="entry name" value="succ_dehyd_cytB"/>
    <property type="match status" value="1"/>
</dbReference>
<comment type="subunit">
    <text evidence="11">Part of an enzyme complex containing four subunits: a flavoprotein, an iron-sulfur protein, plus two membrane-anchoring proteins, SdhC and SdhD. The complex can form homotrimers.</text>
</comment>
<gene>
    <name evidence="14" type="ORF">EDC34_10757</name>
</gene>
<dbReference type="InterPro" id="IPR014314">
    <property type="entry name" value="Succ_DH_cytb556"/>
</dbReference>
<evidence type="ECO:0000256" key="6">
    <source>
        <dbReference type="ARBA" id="ARBA00022692"/>
    </source>
</evidence>
<accession>A0A4R3N3D8</accession>
<evidence type="ECO:0000256" key="2">
    <source>
        <dbReference type="ARBA" id="ARBA00004370"/>
    </source>
</evidence>
<dbReference type="EMBL" id="SMAP01000007">
    <property type="protein sequence ID" value="TCT22506.1"/>
    <property type="molecule type" value="Genomic_DNA"/>
</dbReference>
<sequence length="138" mass="14864">MAASDSEPRLRERPLSPHLQVYRWQAQMASSILHRATGVILAIGALAFVYGLMALAGGAQRWTAFADCLGSPLGRVLMAGFSWALAYHLINGIRHLLQDGGLGFAIPDFVRNSWISIVGSVVLAALGWVVVLSHWGQA</sequence>
<feature type="transmembrane region" description="Helical" evidence="13">
    <location>
        <begin position="32"/>
        <end position="53"/>
    </location>
</feature>
<dbReference type="Gene3D" id="1.20.1300.10">
    <property type="entry name" value="Fumarate reductase/succinate dehydrogenase, transmembrane subunit"/>
    <property type="match status" value="1"/>
</dbReference>
<dbReference type="InterPro" id="IPR000701">
    <property type="entry name" value="SuccDH_FuR_B_TM-su"/>
</dbReference>
<feature type="binding site" description="axial binding residue" evidence="12">
    <location>
        <position position="88"/>
    </location>
    <ligand>
        <name>heme</name>
        <dbReference type="ChEBI" id="CHEBI:30413"/>
        <note>ligand shared with second transmembrane subunit</note>
    </ligand>
    <ligandPart>
        <name>Fe</name>
        <dbReference type="ChEBI" id="CHEBI:18248"/>
    </ligandPart>
</feature>
<dbReference type="InterPro" id="IPR034804">
    <property type="entry name" value="SQR/QFR_C/D"/>
</dbReference>
<comment type="caution">
    <text evidence="14">The sequence shown here is derived from an EMBL/GenBank/DDBJ whole genome shotgun (WGS) entry which is preliminary data.</text>
</comment>
<evidence type="ECO:0000256" key="4">
    <source>
        <dbReference type="ARBA" id="ARBA00020076"/>
    </source>
</evidence>
<dbReference type="Pfam" id="PF01127">
    <property type="entry name" value="Sdh_cyt"/>
    <property type="match status" value="1"/>
</dbReference>
<comment type="similarity">
    <text evidence="3">Belongs to the cytochrome b560 family.</text>
</comment>
<proteinExistence type="inferred from homology"/>
<comment type="cofactor">
    <cofactor evidence="12">
        <name>heme</name>
        <dbReference type="ChEBI" id="CHEBI:30413"/>
    </cofactor>
    <text evidence="12">The heme is bound between the two transmembrane subunits.</text>
</comment>
<dbReference type="RefSeq" id="WP_114960519.1">
    <property type="nucleotide sequence ID" value="NZ_MSZW01000022.1"/>
</dbReference>
<dbReference type="CDD" id="cd03499">
    <property type="entry name" value="SQR_TypeC_SdhC"/>
    <property type="match status" value="1"/>
</dbReference>
<evidence type="ECO:0000256" key="11">
    <source>
        <dbReference type="ARBA" id="ARBA00025912"/>
    </source>
</evidence>
<dbReference type="PANTHER" id="PTHR10978:SF5">
    <property type="entry name" value="SUCCINATE DEHYDROGENASE CYTOCHROME B560 SUBUNIT, MITOCHONDRIAL"/>
    <property type="match status" value="1"/>
</dbReference>
<protein>
    <recommendedName>
        <fullName evidence="4">Succinate dehydrogenase cytochrome b556 subunit</fullName>
    </recommendedName>
</protein>
<dbReference type="GO" id="GO:0006099">
    <property type="term" value="P:tricarboxylic acid cycle"/>
    <property type="evidence" value="ECO:0007669"/>
    <property type="project" value="InterPro"/>
</dbReference>
<comment type="subcellular location">
    <subcellularLocation>
        <location evidence="2">Membrane</location>
    </subcellularLocation>
</comment>
<dbReference type="AlphaFoldDB" id="A0A4R3N3D8"/>
<feature type="transmembrane region" description="Helical" evidence="13">
    <location>
        <begin position="114"/>
        <end position="135"/>
    </location>
</feature>
<keyword evidence="7 12" id="KW-0479">Metal-binding</keyword>
<dbReference type="GO" id="GO:0046872">
    <property type="term" value="F:metal ion binding"/>
    <property type="evidence" value="ECO:0007669"/>
    <property type="project" value="UniProtKB-KW"/>
</dbReference>
<keyword evidence="15" id="KW-1185">Reference proteome</keyword>
<dbReference type="GO" id="GO:0016020">
    <property type="term" value="C:membrane"/>
    <property type="evidence" value="ECO:0007669"/>
    <property type="project" value="UniProtKB-SubCell"/>
</dbReference>
<keyword evidence="6 13" id="KW-0812">Transmembrane</keyword>
<dbReference type="PIRSF" id="PIRSF000178">
    <property type="entry name" value="SDH_cyt_b560"/>
    <property type="match status" value="1"/>
</dbReference>
<name>A0A4R3N3D8_9GAMM</name>
<evidence type="ECO:0000313" key="15">
    <source>
        <dbReference type="Proteomes" id="UP000295414"/>
    </source>
</evidence>
<evidence type="ECO:0000256" key="7">
    <source>
        <dbReference type="ARBA" id="ARBA00022723"/>
    </source>
</evidence>
<reference evidence="14 15" key="1">
    <citation type="submission" date="2019-03" db="EMBL/GenBank/DDBJ databases">
        <title>Genomic Encyclopedia of Type Strains, Phase IV (KMG-IV): sequencing the most valuable type-strain genomes for metagenomic binning, comparative biology and taxonomic classification.</title>
        <authorList>
            <person name="Goeker M."/>
        </authorList>
    </citation>
    <scope>NUCLEOTIDE SEQUENCE [LARGE SCALE GENOMIC DNA]</scope>
    <source>
        <strain evidence="14 15">DSM 13605</strain>
    </source>
</reference>
<dbReference type="Proteomes" id="UP000295414">
    <property type="component" value="Unassembled WGS sequence"/>
</dbReference>
<keyword evidence="10 13" id="KW-0472">Membrane</keyword>
<dbReference type="SUPFAM" id="SSF81343">
    <property type="entry name" value="Fumarate reductase respiratory complex transmembrane subunits"/>
    <property type="match status" value="1"/>
</dbReference>
<evidence type="ECO:0000256" key="3">
    <source>
        <dbReference type="ARBA" id="ARBA00007244"/>
    </source>
</evidence>
<dbReference type="OrthoDB" id="9799441at2"/>
<evidence type="ECO:0000256" key="10">
    <source>
        <dbReference type="ARBA" id="ARBA00023136"/>
    </source>
</evidence>
<dbReference type="PANTHER" id="PTHR10978">
    <property type="entry name" value="SUCCINATE DEHYDROGENASE CYTOCHROME B560 SUBUNIT"/>
    <property type="match status" value="1"/>
</dbReference>
<dbReference type="GO" id="GO:0009055">
    <property type="term" value="F:electron transfer activity"/>
    <property type="evidence" value="ECO:0007669"/>
    <property type="project" value="InterPro"/>
</dbReference>
<evidence type="ECO:0000256" key="13">
    <source>
        <dbReference type="SAM" id="Phobius"/>
    </source>
</evidence>
<feature type="transmembrane region" description="Helical" evidence="13">
    <location>
        <begin position="73"/>
        <end position="93"/>
    </location>
</feature>
<comment type="function">
    <text evidence="1">Membrane-anchoring subunit of succinate dehydrogenase (SDH).</text>
</comment>
<evidence type="ECO:0000256" key="12">
    <source>
        <dbReference type="PIRSR" id="PIRSR000178-1"/>
    </source>
</evidence>
<evidence type="ECO:0000256" key="5">
    <source>
        <dbReference type="ARBA" id="ARBA00022617"/>
    </source>
</evidence>
<keyword evidence="5 12" id="KW-0349">Heme</keyword>
<evidence type="ECO:0000313" key="14">
    <source>
        <dbReference type="EMBL" id="TCT22506.1"/>
    </source>
</evidence>
<keyword evidence="9 12" id="KW-0408">Iron</keyword>
<organism evidence="14 15">
    <name type="scientific">Thermomonas haemolytica</name>
    <dbReference type="NCBI Taxonomy" id="141949"/>
    <lineage>
        <taxon>Bacteria</taxon>
        <taxon>Pseudomonadati</taxon>
        <taxon>Pseudomonadota</taxon>
        <taxon>Gammaproteobacteria</taxon>
        <taxon>Lysobacterales</taxon>
        <taxon>Lysobacteraceae</taxon>
        <taxon>Thermomonas</taxon>
    </lineage>
</organism>
<evidence type="ECO:0000256" key="8">
    <source>
        <dbReference type="ARBA" id="ARBA00022989"/>
    </source>
</evidence>
<evidence type="ECO:0000256" key="9">
    <source>
        <dbReference type="ARBA" id="ARBA00023004"/>
    </source>
</evidence>
<evidence type="ECO:0000256" key="1">
    <source>
        <dbReference type="ARBA" id="ARBA00004050"/>
    </source>
</evidence>